<keyword evidence="4" id="KW-1185">Reference proteome</keyword>
<reference evidence="3" key="2">
    <citation type="submission" date="2023-06" db="EMBL/GenBank/DDBJ databases">
        <authorList>
            <consortium name="Lawrence Berkeley National Laboratory"/>
            <person name="Haridas S."/>
            <person name="Hensen N."/>
            <person name="Bonometti L."/>
            <person name="Westerberg I."/>
            <person name="Brannstrom I.O."/>
            <person name="Guillou S."/>
            <person name="Cros-Aarteil S."/>
            <person name="Calhoun S."/>
            <person name="Kuo A."/>
            <person name="Mondo S."/>
            <person name="Pangilinan J."/>
            <person name="Riley R."/>
            <person name="Labutti K."/>
            <person name="Andreopoulos B."/>
            <person name="Lipzen A."/>
            <person name="Chen C."/>
            <person name="Yanf M."/>
            <person name="Daum C."/>
            <person name="Ng V."/>
            <person name="Clum A."/>
            <person name="Steindorff A."/>
            <person name="Ohm R."/>
            <person name="Martin F."/>
            <person name="Silar P."/>
            <person name="Natvig D."/>
            <person name="Lalanne C."/>
            <person name="Gautier V."/>
            <person name="Ament-Velasquez S.L."/>
            <person name="Kruys A."/>
            <person name="Hutchinson M.I."/>
            <person name="Powell A.J."/>
            <person name="Barry K."/>
            <person name="Miller A.N."/>
            <person name="Grigoriev I.V."/>
            <person name="Debuchy R."/>
            <person name="Gladieux P."/>
            <person name="Thoren M.H."/>
            <person name="Johannesson H."/>
        </authorList>
    </citation>
    <scope>NUCLEOTIDE SEQUENCE</scope>
    <source>
        <strain evidence="3">CBS 958.72</strain>
    </source>
</reference>
<evidence type="ECO:0000259" key="2">
    <source>
        <dbReference type="Pfam" id="PF10056"/>
    </source>
</evidence>
<dbReference type="PANTHER" id="PTHR38113:SF1">
    <property type="entry name" value="DUF2293 DOMAIN-CONTAINING PROTEIN"/>
    <property type="match status" value="1"/>
</dbReference>
<accession>A0AAE0KB97</accession>
<evidence type="ECO:0000313" key="4">
    <source>
        <dbReference type="Proteomes" id="UP001287356"/>
    </source>
</evidence>
<feature type="region of interest" description="Disordered" evidence="1">
    <location>
        <begin position="1"/>
        <end position="33"/>
    </location>
</feature>
<evidence type="ECO:0000313" key="3">
    <source>
        <dbReference type="EMBL" id="KAK3372830.1"/>
    </source>
</evidence>
<dbReference type="AlphaFoldDB" id="A0AAE0KB97"/>
<dbReference type="Proteomes" id="UP001287356">
    <property type="component" value="Unassembled WGS sequence"/>
</dbReference>
<protein>
    <recommendedName>
        <fullName evidence="2">DUF2293 domain-containing protein</fullName>
    </recommendedName>
</protein>
<proteinExistence type="predicted"/>
<dbReference type="EMBL" id="JAULSN010000004">
    <property type="protein sequence ID" value="KAK3372830.1"/>
    <property type="molecule type" value="Genomic_DNA"/>
</dbReference>
<dbReference type="InterPro" id="IPR018744">
    <property type="entry name" value="DUF2293"/>
</dbReference>
<sequence length="945" mass="106999">MGRDNSAGPGPARGNHAKDRHKKDRRGNLIDWNAPMPEGLVARRDNPKLTSKHRSYFEFIENTNKKKPIDLKVTNDEVAPPGFEFVPIGNPRLIEECKELCREMDAMIFVVTQHYGPVKPGLDTSIGEQVNRIGYHFRQSIVDQARELLGPDEILGMTWSGPEPIPERQEDINKQADAAIRELFPRIPNTDREMIIQRSFNKAYYRRGKEPPVGLAEGVPLTRRVHLAVCAHIRHTHTRYDELLKQTTWVNSRRAVEQLCLDFLLKWRGDEESGRDQLDEILREVIVISDSESDSDDDDASDDDDERPDAHPAVVSGDAFIKVKNRSSVGQTAPSVSTPNAGGNNGGQSGFAYAARKARKDARRERSEKKKAQKGFGRYKAAYEQAMERKRLEENEQARSSNHTAMARSASHASQSWRRAESERASSELQGVQRVGDHPRLDAYNSPLQPLEVRRGNPELPGYGDASQQTADPRLYRFPHESRAQETQPSNGFRPIVGSQNTFHTGIRVEQPKQFSQEDLKDHLVRSVEPSSPALPNFPSWSVAHPRQAEPVPRGFTASAEVVSYPQRGFTQHGEVDTARVYHTIHGQDEFVTLPPRTQNLPAAVPQARGVDRGYTPLSRSVAFDTHPLTAYYDNMENPERRPILRPEFRPAWSEESFIVDAGNRPILISDTNARQRESMTNASHNHHPSYAQTLRTSTGGFHQLAPVYVADRTQQYSRARGNGNADSHLDDYVEFVRVSDKFPRRHEPQPPQQDGETYEIRQVSLVDPERYEARPGPVHYEPQSLRADAEVYGFQPGAQRREPYRVDDRAARYDSPSGVARHPLSQVVELRRPEYRQERMSPIPRQIDGYSSNIQRRERVVGIEYVPSQAYVQSRRTEPPFRPPHINNSFVSHQAPAYVDSAYGEEGRVYRPLTSSVAAGPYSAEYQRRPNPPPTGSDEVIILD</sequence>
<comment type="caution">
    <text evidence="3">The sequence shown here is derived from an EMBL/GenBank/DDBJ whole genome shotgun (WGS) entry which is preliminary data.</text>
</comment>
<evidence type="ECO:0000256" key="1">
    <source>
        <dbReference type="SAM" id="MobiDB-lite"/>
    </source>
</evidence>
<feature type="compositionally biased region" description="Acidic residues" evidence="1">
    <location>
        <begin position="291"/>
        <end position="307"/>
    </location>
</feature>
<feature type="compositionally biased region" description="Polar residues" evidence="1">
    <location>
        <begin position="326"/>
        <end position="342"/>
    </location>
</feature>
<organism evidence="3 4">
    <name type="scientific">Lasiosphaeria ovina</name>
    <dbReference type="NCBI Taxonomy" id="92902"/>
    <lineage>
        <taxon>Eukaryota</taxon>
        <taxon>Fungi</taxon>
        <taxon>Dikarya</taxon>
        <taxon>Ascomycota</taxon>
        <taxon>Pezizomycotina</taxon>
        <taxon>Sordariomycetes</taxon>
        <taxon>Sordariomycetidae</taxon>
        <taxon>Sordariales</taxon>
        <taxon>Lasiosphaeriaceae</taxon>
        <taxon>Lasiosphaeria</taxon>
    </lineage>
</organism>
<reference evidence="3" key="1">
    <citation type="journal article" date="2023" name="Mol. Phylogenet. Evol.">
        <title>Genome-scale phylogeny and comparative genomics of the fungal order Sordariales.</title>
        <authorList>
            <person name="Hensen N."/>
            <person name="Bonometti L."/>
            <person name="Westerberg I."/>
            <person name="Brannstrom I.O."/>
            <person name="Guillou S."/>
            <person name="Cros-Aarteil S."/>
            <person name="Calhoun S."/>
            <person name="Haridas S."/>
            <person name="Kuo A."/>
            <person name="Mondo S."/>
            <person name="Pangilinan J."/>
            <person name="Riley R."/>
            <person name="LaButti K."/>
            <person name="Andreopoulos B."/>
            <person name="Lipzen A."/>
            <person name="Chen C."/>
            <person name="Yan M."/>
            <person name="Daum C."/>
            <person name="Ng V."/>
            <person name="Clum A."/>
            <person name="Steindorff A."/>
            <person name="Ohm R.A."/>
            <person name="Martin F."/>
            <person name="Silar P."/>
            <person name="Natvig D.O."/>
            <person name="Lalanne C."/>
            <person name="Gautier V."/>
            <person name="Ament-Velasquez S.L."/>
            <person name="Kruys A."/>
            <person name="Hutchinson M.I."/>
            <person name="Powell A.J."/>
            <person name="Barry K."/>
            <person name="Miller A.N."/>
            <person name="Grigoriev I.V."/>
            <person name="Debuchy R."/>
            <person name="Gladieux P."/>
            <person name="Hiltunen Thoren M."/>
            <person name="Johannesson H."/>
        </authorList>
    </citation>
    <scope>NUCLEOTIDE SEQUENCE</scope>
    <source>
        <strain evidence="3">CBS 958.72</strain>
    </source>
</reference>
<feature type="region of interest" description="Disordered" evidence="1">
    <location>
        <begin position="922"/>
        <end position="945"/>
    </location>
</feature>
<feature type="compositionally biased region" description="Basic and acidic residues" evidence="1">
    <location>
        <begin position="386"/>
        <end position="397"/>
    </location>
</feature>
<dbReference type="Pfam" id="PF10056">
    <property type="entry name" value="DUF2293"/>
    <property type="match status" value="1"/>
</dbReference>
<name>A0AAE0KB97_9PEZI</name>
<dbReference type="PANTHER" id="PTHR38113">
    <property type="match status" value="1"/>
</dbReference>
<feature type="region of interest" description="Disordered" evidence="1">
    <location>
        <begin position="291"/>
        <end position="471"/>
    </location>
</feature>
<gene>
    <name evidence="3" type="ORF">B0T24DRAFT_526941</name>
</gene>
<feature type="domain" description="DUF2293" evidence="2">
    <location>
        <begin position="179"/>
        <end position="268"/>
    </location>
</feature>